<dbReference type="InterPro" id="IPR055776">
    <property type="entry name" value="DUF7352"/>
</dbReference>
<evidence type="ECO:0000313" key="3">
    <source>
        <dbReference type="Proteomes" id="UP000276417"/>
    </source>
</evidence>
<geneLocation type="plasmid" evidence="2 3">
    <name>unnamed4</name>
</geneLocation>
<dbReference type="KEGG" id="dph:EHF33_20560"/>
<name>A0A3G8YRZ3_9DEIO</name>
<protein>
    <recommendedName>
        <fullName evidence="1">DUF7352 domain-containing protein</fullName>
    </recommendedName>
</protein>
<dbReference type="RefSeq" id="WP_124875779.1">
    <property type="nucleotide sequence ID" value="NZ_CP034188.1"/>
</dbReference>
<dbReference type="EMBL" id="CP034188">
    <property type="protein sequence ID" value="AZI45304.1"/>
    <property type="molecule type" value="Genomic_DNA"/>
</dbReference>
<evidence type="ECO:0000313" key="2">
    <source>
        <dbReference type="EMBL" id="AZI45304.1"/>
    </source>
</evidence>
<organism evidence="2 3">
    <name type="scientific">Deinococcus psychrotolerans</name>
    <dbReference type="NCBI Taxonomy" id="2489213"/>
    <lineage>
        <taxon>Bacteria</taxon>
        <taxon>Thermotogati</taxon>
        <taxon>Deinococcota</taxon>
        <taxon>Deinococci</taxon>
        <taxon>Deinococcales</taxon>
        <taxon>Deinococcaceae</taxon>
        <taxon>Deinococcus</taxon>
    </lineage>
</organism>
<evidence type="ECO:0000259" key="1">
    <source>
        <dbReference type="Pfam" id="PF24043"/>
    </source>
</evidence>
<dbReference type="Pfam" id="PF24043">
    <property type="entry name" value="DUF7352"/>
    <property type="match status" value="1"/>
</dbReference>
<accession>A0A3G8YRZ3</accession>
<reference evidence="2 3" key="1">
    <citation type="submission" date="2018-11" db="EMBL/GenBank/DDBJ databases">
        <title>Deinococcus shelandsis sp. nov., isolated from South Shetland Islands soil of Antarctica.</title>
        <authorList>
            <person name="Tian J."/>
        </authorList>
    </citation>
    <scope>NUCLEOTIDE SEQUENCE [LARGE SCALE GENOMIC DNA]</scope>
    <source>
        <strain evidence="2 3">S14-83T</strain>
        <plasmid evidence="2 3">unnamed4</plasmid>
    </source>
</reference>
<proteinExistence type="predicted"/>
<gene>
    <name evidence="2" type="ORF">EHF33_20560</name>
</gene>
<dbReference type="Proteomes" id="UP000276417">
    <property type="component" value="Plasmid unnamed4"/>
</dbReference>
<keyword evidence="3" id="KW-1185">Reference proteome</keyword>
<dbReference type="OrthoDB" id="72500at2"/>
<keyword evidence="2" id="KW-0614">Plasmid</keyword>
<feature type="domain" description="DUF7352" evidence="1">
    <location>
        <begin position="1"/>
        <end position="84"/>
    </location>
</feature>
<dbReference type="AlphaFoldDB" id="A0A3G8YRZ3"/>
<sequence length="85" mass="9727">MDTTRKYELIRNEAKTLRLSLGAVTVKVAVQDGRLCMWMREPPDELAPKPRIFVALPSWESFSRGYAHVGTCKDAGHFWHVLEVL</sequence>